<evidence type="ECO:0000313" key="1">
    <source>
        <dbReference type="EMBL" id="OMH85590.1"/>
    </source>
</evidence>
<dbReference type="EMBL" id="LSSK01000071">
    <property type="protein sequence ID" value="OMH85590.1"/>
    <property type="molecule type" value="Genomic_DNA"/>
</dbReference>
<dbReference type="SUPFAM" id="SSF55874">
    <property type="entry name" value="ATPase domain of HSP90 chaperone/DNA topoisomerase II/histidine kinase"/>
    <property type="match status" value="1"/>
</dbReference>
<dbReference type="Proteomes" id="UP000188320">
    <property type="component" value="Unassembled WGS sequence"/>
</dbReference>
<dbReference type="OrthoDB" id="10031156at2759"/>
<dbReference type="AlphaFoldDB" id="A0A1R1PX74"/>
<sequence length="200" mass="22844">MNASNLNKFREQVLADDTLEEKVEVNQRHLIDKILARLVFEAPNSSSGADFATMSFVVEYMYMYAVDTYFTNVINQLEKKNNYRYSAEFTIYRELLQNANDAEASEVKIIFHTKNNGEDSISEYSDAEEVIDTAVDETQDQGPEVMGLEGIYKTAAEKKTKLNEQYTSVSVCNNGRSFSSEDWKRLKKIAEGNPDEQKVK</sequence>
<reference evidence="2" key="1">
    <citation type="submission" date="2017-01" db="EMBL/GenBank/DDBJ databases">
        <authorList>
            <person name="Wang Y."/>
            <person name="White M."/>
            <person name="Kvist S."/>
            <person name="Moncalvo J.-M."/>
        </authorList>
    </citation>
    <scope>NUCLEOTIDE SEQUENCE [LARGE SCALE GENOMIC DNA]</scope>
    <source>
        <strain evidence="2">COL-18-3</strain>
    </source>
</reference>
<name>A0A1R1PX74_ZANCU</name>
<accession>A0A1R1PX74</accession>
<dbReference type="InterPro" id="IPR036890">
    <property type="entry name" value="HATPase_C_sf"/>
</dbReference>
<dbReference type="PANTHER" id="PTHR47839:SF1">
    <property type="entry name" value="DOMAIN PROTEIN, PUTATIVE (AFU_ORTHOLOGUE AFUA_6G04830)-RELATED"/>
    <property type="match status" value="1"/>
</dbReference>
<organism evidence="1 2">
    <name type="scientific">Zancudomyces culisetae</name>
    <name type="common">Gut fungus</name>
    <name type="synonym">Smittium culisetae</name>
    <dbReference type="NCBI Taxonomy" id="1213189"/>
    <lineage>
        <taxon>Eukaryota</taxon>
        <taxon>Fungi</taxon>
        <taxon>Fungi incertae sedis</taxon>
        <taxon>Zoopagomycota</taxon>
        <taxon>Kickxellomycotina</taxon>
        <taxon>Harpellomycetes</taxon>
        <taxon>Harpellales</taxon>
        <taxon>Legeriomycetaceae</taxon>
        <taxon>Zancudomyces</taxon>
    </lineage>
</organism>
<evidence type="ECO:0000313" key="2">
    <source>
        <dbReference type="Proteomes" id="UP000188320"/>
    </source>
</evidence>
<dbReference type="PANTHER" id="PTHR47839">
    <property type="entry name" value="DOMAIN PROTEIN, PUTATIVE (AFU_ORTHOLOGUE AFUA_6G04830)-RELATED"/>
    <property type="match status" value="1"/>
</dbReference>
<gene>
    <name evidence="1" type="ORF">AX774_g878</name>
</gene>
<proteinExistence type="predicted"/>
<protein>
    <submittedName>
        <fullName evidence="1">Uncharacterized protein</fullName>
    </submittedName>
</protein>
<dbReference type="Gene3D" id="3.30.565.10">
    <property type="entry name" value="Histidine kinase-like ATPase, C-terminal domain"/>
    <property type="match status" value="1"/>
</dbReference>
<comment type="caution">
    <text evidence="1">The sequence shown here is derived from an EMBL/GenBank/DDBJ whole genome shotgun (WGS) entry which is preliminary data.</text>
</comment>
<keyword evidence="2" id="KW-1185">Reference proteome</keyword>